<sequence length="146" mass="16523">MRRINVVLILSLLISSCGQNELTNSSKETKSRSKRELSEEQVIVKKTSEEILREKLNEEEKTNLDFLKEALGDNDKFNQFVLLNENKVKDALEHIKTQVEQCNGNEDGKKTFKSTVQGYFSDKMDESKLNQFKSQAISTCQAGSGG</sequence>
<proteinExistence type="inferred from homology"/>
<dbReference type="Proteomes" id="UP000230633">
    <property type="component" value="Plasmid pYekat-1-cp30-6"/>
</dbReference>
<evidence type="ECO:0000256" key="3">
    <source>
        <dbReference type="ARBA" id="ARBA00022729"/>
    </source>
</evidence>
<evidence type="ECO:0000313" key="11">
    <source>
        <dbReference type="EMBL" id="QBK65244.1"/>
    </source>
</evidence>
<name>A0A481YGV1_9SPIR</name>
<evidence type="ECO:0000313" key="17">
    <source>
        <dbReference type="Proteomes" id="UP000230633"/>
    </source>
</evidence>
<evidence type="ECO:0000313" key="15">
    <source>
        <dbReference type="EMBL" id="WDE71885.1"/>
    </source>
</evidence>
<organism evidence="10">
    <name type="scientific">Borrelia miyamotoi</name>
    <dbReference type="NCBI Taxonomy" id="47466"/>
    <lineage>
        <taxon>Bacteria</taxon>
        <taxon>Pseudomonadati</taxon>
        <taxon>Spirochaetota</taxon>
        <taxon>Spirochaetia</taxon>
        <taxon>Spirochaetales</taxon>
        <taxon>Borreliaceae</taxon>
        <taxon>Borrelia</taxon>
    </lineage>
</organism>
<evidence type="ECO:0000256" key="2">
    <source>
        <dbReference type="ARBA" id="ARBA00008380"/>
    </source>
</evidence>
<dbReference type="EMBL" id="CP036766">
    <property type="protein sequence ID" value="QBK63962.1"/>
    <property type="molecule type" value="Genomic_DNA"/>
</dbReference>
<keyword evidence="10" id="KW-0614">Plasmid</keyword>
<evidence type="ECO:0000256" key="4">
    <source>
        <dbReference type="ARBA" id="ARBA00023136"/>
    </source>
</evidence>
<dbReference type="InterPro" id="IPR004983">
    <property type="entry name" value="Mlp"/>
</dbReference>
<evidence type="ECO:0000313" key="18">
    <source>
        <dbReference type="Proteomes" id="UP000291995"/>
    </source>
</evidence>
<dbReference type="EMBL" id="CP037104">
    <property type="protein sequence ID" value="QBK66530.1"/>
    <property type="molecule type" value="Genomic_DNA"/>
</dbReference>
<reference evidence="10" key="1">
    <citation type="submission" date="2019-03" db="EMBL/GenBank/DDBJ databases">
        <title>Whole genome sequencing of Borrelia miyamotoi strains isolated at the Russian territory.</title>
        <authorList>
            <person name="Kuleshov K.V."/>
            <person name="Platonov A.E."/>
            <person name="Goptar I.A."/>
            <person name="Shipulin G.A."/>
            <person name="Markelov M.L."/>
            <person name="Koetsveld J."/>
            <person name="Kolyasnikova N.M."/>
            <person name="Sarksyan D.S."/>
            <person name="Toporkova M.G."/>
            <person name="Hovius J.W."/>
        </authorList>
    </citation>
    <scope>NUCLEOTIDE SEQUENCE</scope>
    <source>
        <strain evidence="13">Yekat-18</strain>
        <strain evidence="12">Yekat-19</strain>
        <strain evidence="11">Yekat-21</strain>
        <strain evidence="10">Yekat-31</strain>
        <strain evidence="9">Yekat-76</strain>
        <plasmid evidence="10">unnamed</plasmid>
    </source>
</reference>
<keyword evidence="4" id="KW-0472">Membrane</keyword>
<dbReference type="AlphaFoldDB" id="A0A481YGV1"/>
<dbReference type="EMBL" id="CP117154">
    <property type="protein sequence ID" value="WDE71885.1"/>
    <property type="molecule type" value="Genomic_DNA"/>
</dbReference>
<dbReference type="Pfam" id="PF03304">
    <property type="entry name" value="Mlp"/>
    <property type="match status" value="1"/>
</dbReference>
<comment type="subcellular location">
    <subcellularLocation>
        <location evidence="1">Cell outer membrane</location>
        <topology evidence="1">Lipid-anchor</topology>
    </subcellularLocation>
</comment>
<evidence type="ECO:0000313" key="9">
    <source>
        <dbReference type="EMBL" id="QBK62717.1"/>
    </source>
</evidence>
<evidence type="ECO:0000313" key="16">
    <source>
        <dbReference type="EMBL" id="WEG86471.1"/>
    </source>
</evidence>
<gene>
    <name evidence="14" type="ORF">CNO13_07545</name>
    <name evidence="15" type="ORF">CNO13_07750</name>
    <name evidence="16" type="ORF">EZU67_006165</name>
    <name evidence="9" type="ORF">EZU67_06165</name>
    <name evidence="10" type="ORF">EZU68_06195</name>
    <name evidence="11" type="ORF">EZU69_06130</name>
    <name evidence="12" type="ORF">EZU70_06290</name>
    <name evidence="13" type="ORF">EZU71_06095</name>
</gene>
<dbReference type="EMBL" id="CP117153">
    <property type="protein sequence ID" value="WDE71845.1"/>
    <property type="molecule type" value="Genomic_DNA"/>
</dbReference>
<keyword evidence="3" id="KW-0732">Signal</keyword>
<reference evidence="16" key="3">
    <citation type="submission" date="2022-12" db="EMBL/GenBank/DDBJ databases">
        <title>B. miyamotoi WGS.</title>
        <authorList>
            <person name="Kuleshov K.V."/>
            <person name="Hoornstra D."/>
            <person name="Hovius J.W."/>
            <person name="Platonov A.E."/>
            <person name="Telford S.R. III."/>
        </authorList>
    </citation>
    <scope>NUCLEOTIDE SEQUENCE</scope>
    <source>
        <strain evidence="16">Yekat-76</strain>
        <plasmid evidence="16">pYekat-76-cp30-4</plasmid>
    </source>
</reference>
<evidence type="ECO:0000313" key="14">
    <source>
        <dbReference type="EMBL" id="WDE71845.1"/>
    </source>
</evidence>
<dbReference type="GO" id="GO:0009279">
    <property type="term" value="C:cell outer membrane"/>
    <property type="evidence" value="ECO:0007669"/>
    <property type="project" value="UniProtKB-SubCell"/>
</dbReference>
<dbReference type="Proteomes" id="UP000291995">
    <property type="component" value="Plasmid pYekat-76-cp30-4"/>
</dbReference>
<geneLocation type="plasmid" evidence="15 17">
    <name>pYekat-1-cp30-6</name>
</geneLocation>
<dbReference type="EMBL" id="CP117150">
    <property type="protein sequence ID" value="WEG86471.1"/>
    <property type="molecule type" value="Genomic_DNA"/>
</dbReference>
<accession>A0A481YGV1</accession>
<dbReference type="EMBL" id="CP036950">
    <property type="protein sequence ID" value="QBK65244.1"/>
    <property type="molecule type" value="Genomic_DNA"/>
</dbReference>
<evidence type="ECO:0000256" key="8">
    <source>
        <dbReference type="ARBA" id="ARBA00046007"/>
    </source>
</evidence>
<evidence type="ECO:0000313" key="13">
    <source>
        <dbReference type="EMBL" id="QBL99412.1"/>
    </source>
</evidence>
<comment type="similarity">
    <text evidence="2">Belongs to the Multicopy lipoprotein (Mlp) family.</text>
</comment>
<keyword evidence="17" id="KW-1185">Reference proteome</keyword>
<evidence type="ECO:0000256" key="5">
    <source>
        <dbReference type="ARBA" id="ARBA00023139"/>
    </source>
</evidence>
<evidence type="ECO:0000313" key="10">
    <source>
        <dbReference type="EMBL" id="QBK63962.1"/>
    </source>
</evidence>
<dbReference type="PROSITE" id="PS51257">
    <property type="entry name" value="PROKAR_LIPOPROTEIN"/>
    <property type="match status" value="1"/>
</dbReference>
<dbReference type="EMBL" id="CP036598">
    <property type="protein sequence ID" value="QBK62717.1"/>
    <property type="molecule type" value="Genomic_DNA"/>
</dbReference>
<evidence type="ECO:0000256" key="6">
    <source>
        <dbReference type="ARBA" id="ARBA00023237"/>
    </source>
</evidence>
<geneLocation type="plasmid" evidence="16 18">
    <name>pYekat-76-cp30-4</name>
</geneLocation>
<evidence type="ECO:0000313" key="12">
    <source>
        <dbReference type="EMBL" id="QBK66530.1"/>
    </source>
</evidence>
<keyword evidence="6" id="KW-0998">Cell outer membrane</keyword>
<keyword evidence="7 10" id="KW-0449">Lipoprotein</keyword>
<keyword evidence="5" id="KW-0564">Palmitate</keyword>
<evidence type="ECO:0000256" key="1">
    <source>
        <dbReference type="ARBA" id="ARBA00004459"/>
    </source>
</evidence>
<geneLocation type="plasmid" evidence="10">
    <name>unnamed</name>
</geneLocation>
<dbReference type="Proteomes" id="UP000230633">
    <property type="component" value="Plasmid pYekat-1-cp30-4"/>
</dbReference>
<protein>
    <submittedName>
        <fullName evidence="10">Mlp family lipoprotein</fullName>
    </submittedName>
</protein>
<reference evidence="14" key="2">
    <citation type="submission" date="2022-12" db="EMBL/GenBank/DDBJ databases">
        <title>B. miyamotoi WGS.</title>
        <authorList>
            <person name="Gabriele M."/>
            <person name="Kuleshov K.V."/>
            <person name="Hepner S."/>
            <person name="Hoornstra D."/>
            <person name="Hovius J.W."/>
            <person name="Platonov A.E."/>
            <person name="Fingerle V."/>
            <person name="Strube C."/>
        </authorList>
    </citation>
    <scope>NUCLEOTIDE SEQUENCE</scope>
    <source>
        <strain evidence="14">Yekat-1</strain>
        <plasmid evidence="14">pYekat-1-cp30-4</plasmid>
        <plasmid evidence="15">pYekat-1-cp30-6</plasmid>
    </source>
</reference>
<dbReference type="RefSeq" id="WP_025444184.1">
    <property type="nucleotide sequence ID" value="NZ_CP036766.1"/>
</dbReference>
<evidence type="ECO:0000256" key="7">
    <source>
        <dbReference type="ARBA" id="ARBA00023288"/>
    </source>
</evidence>
<dbReference type="EMBL" id="CP037506">
    <property type="protein sequence ID" value="QBL99412.1"/>
    <property type="molecule type" value="Genomic_DNA"/>
</dbReference>
<geneLocation type="plasmid" evidence="14 17">
    <name>pYekat-1-cp30-4</name>
</geneLocation>
<comment type="function">
    <text evidence="8">An outer membrane protein that may participate in pathogenesis. Some human Lyme disease patients have antibodies against this protein. The Mlp proteins probably undergo intragenic recombination, generating new alleles.</text>
</comment>